<evidence type="ECO:0000256" key="2">
    <source>
        <dbReference type="SAM" id="SignalP"/>
    </source>
</evidence>
<dbReference type="PROSITE" id="PS51257">
    <property type="entry name" value="PROKAR_LIPOPROTEIN"/>
    <property type="match status" value="1"/>
</dbReference>
<evidence type="ECO:0000313" key="4">
    <source>
        <dbReference type="Proteomes" id="UP000238163"/>
    </source>
</evidence>
<accession>A0ABX5DK29</accession>
<feature type="region of interest" description="Disordered" evidence="1">
    <location>
        <begin position="21"/>
        <end position="53"/>
    </location>
</feature>
<organism evidence="3 4">
    <name type="scientific">Vibrio mediterranei</name>
    <dbReference type="NCBI Taxonomy" id="689"/>
    <lineage>
        <taxon>Bacteria</taxon>
        <taxon>Pseudomonadati</taxon>
        <taxon>Pseudomonadota</taxon>
        <taxon>Gammaproteobacteria</taxon>
        <taxon>Vibrionales</taxon>
        <taxon>Vibrionaceae</taxon>
        <taxon>Vibrio</taxon>
    </lineage>
</organism>
<reference evidence="3 4" key="1">
    <citation type="submission" date="2018-03" db="EMBL/GenBank/DDBJ databases">
        <title>Genetic Diversity and Phenotypic Plasticity of AHL Mediated Quorum Sensing in Environmental Strains of Vibrio mediterranei.</title>
        <authorList>
            <person name="Lantoine F."/>
            <person name="Vouve F."/>
        </authorList>
    </citation>
    <scope>NUCLEOTIDE SEQUENCE [LARGE SCALE GENOMIC DNA]</scope>
    <source>
        <strain evidence="3 4">17LN0615E</strain>
    </source>
</reference>
<evidence type="ECO:0000313" key="3">
    <source>
        <dbReference type="EMBL" id="PRQ69413.1"/>
    </source>
</evidence>
<dbReference type="EMBL" id="NWTN01000001">
    <property type="protein sequence ID" value="PRQ69413.1"/>
    <property type="molecule type" value="Genomic_DNA"/>
</dbReference>
<dbReference type="RefSeq" id="WP_096441456.1">
    <property type="nucleotide sequence ID" value="NZ_JAKEUG010000014.1"/>
</dbReference>
<name>A0ABX5DK29_9VIBR</name>
<feature type="signal peptide" evidence="2">
    <location>
        <begin position="1"/>
        <end position="21"/>
    </location>
</feature>
<gene>
    <name evidence="3" type="ORF">COR51_02135</name>
</gene>
<evidence type="ECO:0000256" key="1">
    <source>
        <dbReference type="SAM" id="MobiDB-lite"/>
    </source>
</evidence>
<protein>
    <submittedName>
        <fullName evidence="3">Uncharacterized protein</fullName>
    </submittedName>
</protein>
<keyword evidence="2" id="KW-0732">Signal</keyword>
<proteinExistence type="predicted"/>
<feature type="compositionally biased region" description="Basic and acidic residues" evidence="1">
    <location>
        <begin position="39"/>
        <end position="49"/>
    </location>
</feature>
<dbReference type="Proteomes" id="UP000238163">
    <property type="component" value="Unassembled WGS sequence"/>
</dbReference>
<sequence length="259" mass="29270">MKYIFALLPLVLLAGCNSSSSETEVAPQSPPVHLPEGSEPDRPHPDIGDPGHLPGDLTPDRLPIAWFNEVSARFGMSLESLGAVCRYQGDYPQINIHVSCQWDGEELTIVYYVSRGIVDPDYFYEHAFIWVVSDEKIGLGEIWPAINHDAIGHSHRNIDIAEDAASFNIRYQCEDADKKCRSLVHTLNISTDHTKVLSDGTHYYGNTDFDMDVYKNSERFYFRVDITDLDTGYTYNNTLHLLDDFPPLMYDVLAPAFGY</sequence>
<keyword evidence="4" id="KW-1185">Reference proteome</keyword>
<comment type="caution">
    <text evidence="3">The sequence shown here is derived from an EMBL/GenBank/DDBJ whole genome shotgun (WGS) entry which is preliminary data.</text>
</comment>
<feature type="chain" id="PRO_5045540371" evidence="2">
    <location>
        <begin position="22"/>
        <end position="259"/>
    </location>
</feature>